<dbReference type="NCBIfam" id="TIGR02168">
    <property type="entry name" value="SMC_prok_B"/>
    <property type="match status" value="1"/>
</dbReference>
<comment type="subcellular location">
    <subcellularLocation>
        <location evidence="6">Cytoplasm</location>
    </subcellularLocation>
</comment>
<dbReference type="FunFam" id="3.40.50.300:FF:000984">
    <property type="entry name" value="Chromosome partition protein Smc"/>
    <property type="match status" value="1"/>
</dbReference>
<name>A0A379C522_9FIRM</name>
<keyword evidence="5 6" id="KW-0238">DNA-binding</keyword>
<feature type="binding site" evidence="6">
    <location>
        <begin position="32"/>
        <end position="39"/>
    </location>
    <ligand>
        <name>ATP</name>
        <dbReference type="ChEBI" id="CHEBI:30616"/>
    </ligand>
</feature>
<keyword evidence="1 6" id="KW-0963">Cytoplasm</keyword>
<organism evidence="8 9">
    <name type="scientific">Peptoniphilus lacrimalis</name>
    <dbReference type="NCBI Taxonomy" id="33031"/>
    <lineage>
        <taxon>Bacteria</taxon>
        <taxon>Bacillati</taxon>
        <taxon>Bacillota</taxon>
        <taxon>Tissierellia</taxon>
        <taxon>Tissierellales</taxon>
        <taxon>Peptoniphilaceae</taxon>
        <taxon>Peptoniphilus</taxon>
    </lineage>
</organism>
<protein>
    <recommendedName>
        <fullName evidence="6">Chromosome partition protein Smc</fullName>
    </recommendedName>
</protein>
<dbReference type="AlphaFoldDB" id="A0A379C522"/>
<dbReference type="Gene3D" id="3.40.50.300">
    <property type="entry name" value="P-loop containing nucleotide triphosphate hydrolases"/>
    <property type="match status" value="2"/>
</dbReference>
<dbReference type="InterPro" id="IPR003395">
    <property type="entry name" value="RecF/RecN/SMC_N"/>
</dbReference>
<evidence type="ECO:0000259" key="7">
    <source>
        <dbReference type="SMART" id="SM00968"/>
    </source>
</evidence>
<dbReference type="SMART" id="SM00968">
    <property type="entry name" value="SMC_hinge"/>
    <property type="match status" value="1"/>
</dbReference>
<dbReference type="PIRSF" id="PIRSF005719">
    <property type="entry name" value="SMC"/>
    <property type="match status" value="1"/>
</dbReference>
<feature type="coiled-coil region" evidence="6">
    <location>
        <begin position="894"/>
        <end position="953"/>
    </location>
</feature>
<dbReference type="SUPFAM" id="SSF52540">
    <property type="entry name" value="P-loop containing nucleoside triphosphate hydrolases"/>
    <property type="match status" value="1"/>
</dbReference>
<dbReference type="InterPro" id="IPR027417">
    <property type="entry name" value="P-loop_NTPase"/>
</dbReference>
<evidence type="ECO:0000313" key="9">
    <source>
        <dbReference type="Proteomes" id="UP000255517"/>
    </source>
</evidence>
<keyword evidence="2 6" id="KW-0547">Nucleotide-binding</keyword>
<dbReference type="RefSeq" id="WP_019034895.1">
    <property type="nucleotide sequence ID" value="NZ_UGSZ01000001.1"/>
</dbReference>
<dbReference type="Pfam" id="PF02463">
    <property type="entry name" value="SMC_N"/>
    <property type="match status" value="1"/>
</dbReference>
<dbReference type="GO" id="GO:0007062">
    <property type="term" value="P:sister chromatid cohesion"/>
    <property type="evidence" value="ECO:0007669"/>
    <property type="project" value="InterPro"/>
</dbReference>
<comment type="similarity">
    <text evidence="6">Belongs to the SMC family.</text>
</comment>
<dbReference type="GO" id="GO:0016887">
    <property type="term" value="F:ATP hydrolysis activity"/>
    <property type="evidence" value="ECO:0007669"/>
    <property type="project" value="InterPro"/>
</dbReference>
<reference evidence="8 9" key="1">
    <citation type="submission" date="2018-06" db="EMBL/GenBank/DDBJ databases">
        <authorList>
            <consortium name="Pathogen Informatics"/>
            <person name="Doyle S."/>
        </authorList>
    </citation>
    <scope>NUCLEOTIDE SEQUENCE [LARGE SCALE GENOMIC DNA]</scope>
    <source>
        <strain evidence="8 9">NCTC13149</strain>
    </source>
</reference>
<dbReference type="HAMAP" id="MF_01894">
    <property type="entry name" value="Smc_prok"/>
    <property type="match status" value="1"/>
</dbReference>
<evidence type="ECO:0000256" key="4">
    <source>
        <dbReference type="ARBA" id="ARBA00023054"/>
    </source>
</evidence>
<dbReference type="InterPro" id="IPR011890">
    <property type="entry name" value="SMC_prok"/>
</dbReference>
<dbReference type="CDD" id="cd03278">
    <property type="entry name" value="ABC_SMC_barmotin"/>
    <property type="match status" value="1"/>
</dbReference>
<dbReference type="GO" id="GO:0006260">
    <property type="term" value="P:DNA replication"/>
    <property type="evidence" value="ECO:0007669"/>
    <property type="project" value="UniProtKB-UniRule"/>
</dbReference>
<evidence type="ECO:0000313" key="8">
    <source>
        <dbReference type="EMBL" id="SUB57221.1"/>
    </source>
</evidence>
<feature type="coiled-coil region" evidence="6">
    <location>
        <begin position="167"/>
        <end position="201"/>
    </location>
</feature>
<evidence type="ECO:0000256" key="1">
    <source>
        <dbReference type="ARBA" id="ARBA00022490"/>
    </source>
</evidence>
<dbReference type="InterPro" id="IPR010935">
    <property type="entry name" value="SMC_hinge"/>
</dbReference>
<feature type="domain" description="SMC hinge" evidence="7">
    <location>
        <begin position="525"/>
        <end position="642"/>
    </location>
</feature>
<dbReference type="GO" id="GO:0003677">
    <property type="term" value="F:DNA binding"/>
    <property type="evidence" value="ECO:0007669"/>
    <property type="project" value="UniProtKB-UniRule"/>
</dbReference>
<dbReference type="PANTHER" id="PTHR43977">
    <property type="entry name" value="STRUCTURAL MAINTENANCE OF CHROMOSOMES PROTEIN 3"/>
    <property type="match status" value="1"/>
</dbReference>
<comment type="function">
    <text evidence="6">Required for chromosome condensation and partitioning.</text>
</comment>
<dbReference type="Pfam" id="PF06470">
    <property type="entry name" value="SMC_hinge"/>
    <property type="match status" value="1"/>
</dbReference>
<dbReference type="InterPro" id="IPR036277">
    <property type="entry name" value="SMC_hinge_sf"/>
</dbReference>
<dbReference type="GO" id="GO:0007059">
    <property type="term" value="P:chromosome segregation"/>
    <property type="evidence" value="ECO:0007669"/>
    <property type="project" value="UniProtKB-UniRule"/>
</dbReference>
<dbReference type="GO" id="GO:0005737">
    <property type="term" value="C:cytoplasm"/>
    <property type="evidence" value="ECO:0007669"/>
    <property type="project" value="UniProtKB-SubCell"/>
</dbReference>
<dbReference type="GO" id="GO:0005524">
    <property type="term" value="F:ATP binding"/>
    <property type="evidence" value="ECO:0007669"/>
    <property type="project" value="UniProtKB-UniRule"/>
</dbReference>
<keyword evidence="3 6" id="KW-0067">ATP-binding</keyword>
<evidence type="ECO:0000256" key="2">
    <source>
        <dbReference type="ARBA" id="ARBA00022741"/>
    </source>
</evidence>
<feature type="coiled-coil region" evidence="6">
    <location>
        <begin position="796"/>
        <end position="865"/>
    </location>
</feature>
<dbReference type="GO" id="GO:0030261">
    <property type="term" value="P:chromosome condensation"/>
    <property type="evidence" value="ECO:0007669"/>
    <property type="project" value="InterPro"/>
</dbReference>
<dbReference type="Gene3D" id="3.30.70.1620">
    <property type="match status" value="1"/>
</dbReference>
<dbReference type="InterPro" id="IPR024704">
    <property type="entry name" value="SMC"/>
</dbReference>
<dbReference type="Proteomes" id="UP000255517">
    <property type="component" value="Unassembled WGS sequence"/>
</dbReference>
<gene>
    <name evidence="6 8" type="primary">smc</name>
    <name evidence="8" type="ORF">NCTC13149_01055</name>
</gene>
<feature type="coiled-coil region" evidence="6">
    <location>
        <begin position="684"/>
        <end position="746"/>
    </location>
</feature>
<dbReference type="Gene3D" id="1.20.1060.20">
    <property type="match status" value="1"/>
</dbReference>
<dbReference type="GO" id="GO:0005694">
    <property type="term" value="C:chromosome"/>
    <property type="evidence" value="ECO:0007669"/>
    <property type="project" value="InterPro"/>
</dbReference>
<feature type="coiled-coil region" evidence="6">
    <location>
        <begin position="234"/>
        <end position="454"/>
    </location>
</feature>
<proteinExistence type="inferred from homology"/>
<dbReference type="STRING" id="1122949.GCA_000378725_01163"/>
<dbReference type="SUPFAM" id="SSF75553">
    <property type="entry name" value="Smc hinge domain"/>
    <property type="match status" value="1"/>
</dbReference>
<sequence length="1178" mass="136034">MYLKAVYIEGFKSFAKKTKIEFNKDITAIVGPNGSGKSNITDAIMWVLGESSAKNLRGQKMEDIIFSGTDNMRPLGLAQVTIVFDNSDKSLLSDYTEVSVTRKMYRSLESEFLINNVKCRLKDIKELFMDTGIGKDGYSLIGQGRIDSILSNKAEDRRSIFEEAAGISKYKFKKKESQNKLQRAKDNLTRLSDIISEIENQEGTLKIQMLKAKRYLKIFNELKEKDINFVYFNNQKLQVDLKNLSEEYNQIITKINSIENQISSLKIEEEELEKNLELTEVKIDKNQELINTNNLTKQKNSSNIEILKEKISSLQLTIKNLISDAQKDKEKIENNNESINKNTETLKLNEDKLSELNIIIEENKNKLDILKKEIDSQEKFENSKRKTELELENQIKNLTFKNQTLENFLEDKKQRSQILKNNISNFSENQIELIDSLKVNEEKLKTSQDKLKAKLKESDEITSNLSKLNGEFQSQSKNLEDLNFKSKDILNRLNFLKSLSENYDGYNRSVKSFMNYTNKINLFKNKILGSVGDNIYFEKKYQKAISVALGGSLQNIIVEKLTDVSPMIELLQKEKFGRITFMPLDNIKNNNSNLNLNPYKNMGAIDFAINLISFQDKFYNIYSNLLGKIIVCDNFTNASKLQKTLNNKFRIVTLDGDIFNTTGSITGGYVNKSNLDLISRKNDLKEKKEEFDDINLKIKSQSEKLETLSKNIEKYKILEQDNKKEINELEQIINSLKISIENIKNSKLNNEEYLSRYNSELDDIYKSLASDELEIENNKKKLEEVNTSLSSLSLSKNDFSNNLLDKKSEIESLREEFQENILNRREIEEKNNYLKIEIKRLTDEIKVLNEAINSSYERENNLKNEITLNEESIATFESDLIENENSSSYNIEIDKTLREEKTNLSLKLKEIRENKDKIKEELIDLNNLREKNRSKVERKEEILNDSLRRIEEEYNLTSVNEAVNKDLGRISEKEIKKLKKDLQDLGPVNLNSIGEYELIKERLEMNLKQRQDLLNSGEEIENILRDLDKEMKEIFKKSFAEISKNFNEIFKILFDGGKAEIELTGEILDGGIEIKAMPPGKRLQSLSLLSGGEKALTAVALLFALLKVRPAPFCILDEIDAALDDANIKKYCDYLKTLENIQFIMITHRKLTMEIAGTMYGVTMEEKGVSKLYSVKLQ</sequence>
<evidence type="ECO:0000256" key="6">
    <source>
        <dbReference type="HAMAP-Rule" id="MF_01894"/>
    </source>
</evidence>
<dbReference type="EMBL" id="UGSZ01000001">
    <property type="protein sequence ID" value="SUB57221.1"/>
    <property type="molecule type" value="Genomic_DNA"/>
</dbReference>
<comment type="subunit">
    <text evidence="6">Homodimer.</text>
</comment>
<keyword evidence="4 6" id="KW-0175">Coiled coil</keyword>
<comment type="domain">
    <text evidence="6">Contains large globular domains required for ATP hydrolysis at each terminus and a third globular domain forming a flexible hinge near the middle of the molecule. These domains are separated by coiled-coil structures.</text>
</comment>
<evidence type="ECO:0000256" key="5">
    <source>
        <dbReference type="ARBA" id="ARBA00023125"/>
    </source>
</evidence>
<evidence type="ECO:0000256" key="3">
    <source>
        <dbReference type="ARBA" id="ARBA00022840"/>
    </source>
</evidence>
<dbReference type="OrthoDB" id="9808768at2"/>
<accession>A0A379C522</accession>